<evidence type="ECO:0000256" key="5">
    <source>
        <dbReference type="ARBA" id="ARBA00022801"/>
    </source>
</evidence>
<dbReference type="NCBIfam" id="NF008113">
    <property type="entry name" value="PRK10860.1"/>
    <property type="match status" value="1"/>
</dbReference>
<keyword evidence="3 8" id="KW-0819">tRNA processing</keyword>
<dbReference type="STRING" id="525245.HMPREF0044_1518"/>
<evidence type="ECO:0000256" key="2">
    <source>
        <dbReference type="ARBA" id="ARBA00011738"/>
    </source>
</evidence>
<comment type="similarity">
    <text evidence="1">Belongs to the cytidine and deoxycytidylate deaminase family. ADAT2 subfamily.</text>
</comment>
<dbReference type="PROSITE" id="PS51747">
    <property type="entry name" value="CYT_DCMP_DEAMINASES_2"/>
    <property type="match status" value="1"/>
</dbReference>
<dbReference type="InterPro" id="IPR016192">
    <property type="entry name" value="APOBEC/CMP_deaminase_Zn-bd"/>
</dbReference>
<protein>
    <recommendedName>
        <fullName evidence="8">tRNA-specific adenosine deaminase</fullName>
        <ecNumber evidence="8">3.5.4.33</ecNumber>
    </recommendedName>
</protein>
<dbReference type="InterPro" id="IPR028883">
    <property type="entry name" value="tRNA_aden_deaminase"/>
</dbReference>
<proteinExistence type="inferred from homology"/>
<evidence type="ECO:0000256" key="3">
    <source>
        <dbReference type="ARBA" id="ARBA00022694"/>
    </source>
</evidence>
<feature type="binding site" evidence="8">
    <location>
        <position position="95"/>
    </location>
    <ligand>
        <name>Zn(2+)</name>
        <dbReference type="ChEBI" id="CHEBI:29105"/>
        <note>catalytic</note>
    </ligand>
</feature>
<dbReference type="eggNOG" id="COG0590">
    <property type="taxonomic scope" value="Bacteria"/>
</dbReference>
<dbReference type="InterPro" id="IPR016193">
    <property type="entry name" value="Cytidine_deaminase-like"/>
</dbReference>
<evidence type="ECO:0000256" key="1">
    <source>
        <dbReference type="ARBA" id="ARBA00010669"/>
    </source>
</evidence>
<dbReference type="Gene3D" id="3.40.140.10">
    <property type="entry name" value="Cytidine Deaminase, domain 2"/>
    <property type="match status" value="1"/>
</dbReference>
<dbReference type="Pfam" id="PF00383">
    <property type="entry name" value="dCMP_cyt_deam_1"/>
    <property type="match status" value="1"/>
</dbReference>
<dbReference type="HAMAP" id="MF_00972">
    <property type="entry name" value="tRNA_aden_deaminase"/>
    <property type="match status" value="1"/>
</dbReference>
<comment type="catalytic activity">
    <reaction evidence="7 8">
        <text>adenosine(34) in tRNA + H2O + H(+) = inosine(34) in tRNA + NH4(+)</text>
        <dbReference type="Rhea" id="RHEA:43168"/>
        <dbReference type="Rhea" id="RHEA-COMP:10373"/>
        <dbReference type="Rhea" id="RHEA-COMP:10374"/>
        <dbReference type="ChEBI" id="CHEBI:15377"/>
        <dbReference type="ChEBI" id="CHEBI:15378"/>
        <dbReference type="ChEBI" id="CHEBI:28938"/>
        <dbReference type="ChEBI" id="CHEBI:74411"/>
        <dbReference type="ChEBI" id="CHEBI:82852"/>
        <dbReference type="EC" id="3.5.4.33"/>
    </reaction>
</comment>
<comment type="subunit">
    <text evidence="2 8">Homodimer.</text>
</comment>
<dbReference type="CDD" id="cd01285">
    <property type="entry name" value="nucleoside_deaminase"/>
    <property type="match status" value="1"/>
</dbReference>
<evidence type="ECO:0000256" key="8">
    <source>
        <dbReference type="HAMAP-Rule" id="MF_00972"/>
    </source>
</evidence>
<dbReference type="PANTHER" id="PTHR11079">
    <property type="entry name" value="CYTOSINE DEAMINASE FAMILY MEMBER"/>
    <property type="match status" value="1"/>
</dbReference>
<dbReference type="PROSITE" id="PS00903">
    <property type="entry name" value="CYT_DCMP_DEAMINASES_1"/>
    <property type="match status" value="1"/>
</dbReference>
<dbReference type="Proteomes" id="UP000010301">
    <property type="component" value="Unassembled WGS sequence"/>
</dbReference>
<comment type="caution">
    <text evidence="10">The sequence shown here is derived from an EMBL/GenBank/DDBJ whole genome shotgun (WGS) entry which is preliminary data.</text>
</comment>
<dbReference type="EC" id="3.5.4.33" evidence="8"/>
<dbReference type="GO" id="GO:0052717">
    <property type="term" value="F:tRNA-specific adenosine-34 deaminase activity"/>
    <property type="evidence" value="ECO:0007669"/>
    <property type="project" value="UniProtKB-UniRule"/>
</dbReference>
<feature type="active site" description="Proton donor" evidence="8">
    <location>
        <position position="97"/>
    </location>
</feature>
<reference evidence="10 11" key="1">
    <citation type="submission" date="2009-01" db="EMBL/GenBank/DDBJ databases">
        <authorList>
            <person name="Qin X."/>
            <person name="Bachman B."/>
            <person name="Battles P."/>
            <person name="Bell A."/>
            <person name="Bess C."/>
            <person name="Bickham C."/>
            <person name="Chaboub L."/>
            <person name="Chen D."/>
            <person name="Coyle M."/>
            <person name="Deiros D.R."/>
            <person name="Dinh H."/>
            <person name="Forbes L."/>
            <person name="Fowler G."/>
            <person name="Francisco L."/>
            <person name="Fu Q."/>
            <person name="Gubbala S."/>
            <person name="Hale W."/>
            <person name="Han Y."/>
            <person name="Hemphill L."/>
            <person name="Highlander S.K."/>
            <person name="Hirani K."/>
            <person name="Hogues M."/>
            <person name="Jackson L."/>
            <person name="Jakkamsetti A."/>
            <person name="Javaid M."/>
            <person name="Jiang H."/>
            <person name="Korchina V."/>
            <person name="Kovar C."/>
            <person name="Lara F."/>
            <person name="Lee S."/>
            <person name="Mata R."/>
            <person name="Mathew T."/>
            <person name="Moen C."/>
            <person name="Morales K."/>
            <person name="Munidasa M."/>
            <person name="Nazareth L."/>
            <person name="Ngo R."/>
            <person name="Nguyen L."/>
            <person name="Okwuonu G."/>
            <person name="Ongeri F."/>
            <person name="Patil S."/>
            <person name="Petrosino J."/>
            <person name="Pham C."/>
            <person name="Pham P."/>
            <person name="Pu L.-L."/>
            <person name="Puazo M."/>
            <person name="Raj R."/>
            <person name="Reid J."/>
            <person name="Rouhana J."/>
            <person name="Saada N."/>
            <person name="Shang Y."/>
            <person name="Simmons D."/>
            <person name="Thornton R."/>
            <person name="Warren J."/>
            <person name="Weissenberger G."/>
            <person name="Zhang J."/>
            <person name="Zhang L."/>
            <person name="Zhou C."/>
            <person name="Zhu D."/>
            <person name="Muzny D."/>
            <person name="Worley K."/>
            <person name="Gibbs R."/>
        </authorList>
    </citation>
    <scope>NUCLEOTIDE SEQUENCE [LARGE SCALE GENOMIC DNA]</scope>
    <source>
        <strain evidence="10 11">DSM 15436</strain>
    </source>
</reference>
<organism evidence="10 11">
    <name type="scientific">Gleimia coleocanis DSM 15436</name>
    <dbReference type="NCBI Taxonomy" id="525245"/>
    <lineage>
        <taxon>Bacteria</taxon>
        <taxon>Bacillati</taxon>
        <taxon>Actinomycetota</taxon>
        <taxon>Actinomycetes</taxon>
        <taxon>Actinomycetales</taxon>
        <taxon>Actinomycetaceae</taxon>
        <taxon>Gleimia</taxon>
    </lineage>
</organism>
<evidence type="ECO:0000313" key="10">
    <source>
        <dbReference type="EMBL" id="EEH63279.1"/>
    </source>
</evidence>
<evidence type="ECO:0000256" key="6">
    <source>
        <dbReference type="ARBA" id="ARBA00022833"/>
    </source>
</evidence>
<feature type="domain" description="CMP/dCMP-type deaminase" evidence="9">
    <location>
        <begin position="43"/>
        <end position="155"/>
    </location>
</feature>
<dbReference type="PANTHER" id="PTHR11079:SF202">
    <property type="entry name" value="TRNA-SPECIFIC ADENOSINE DEAMINASE"/>
    <property type="match status" value="1"/>
</dbReference>
<dbReference type="GO" id="GO:0008270">
    <property type="term" value="F:zinc ion binding"/>
    <property type="evidence" value="ECO:0007669"/>
    <property type="project" value="UniProtKB-UniRule"/>
</dbReference>
<gene>
    <name evidence="8" type="primary">tadA</name>
    <name evidence="10" type="ORF">HMPREF0044_1518</name>
</gene>
<evidence type="ECO:0000259" key="9">
    <source>
        <dbReference type="PROSITE" id="PS51747"/>
    </source>
</evidence>
<comment type="function">
    <text evidence="8">Catalyzes the deamination of adenosine to inosine at the wobble position 34 of tRNA(Arg2).</text>
</comment>
<sequence>MCKRILLKYRVLGCGCEFPGRIIYCFYDRLVAMGGFVSSLTPADFPVFMRQAMNLAAEAERAGDVPVGALLVSEGGEVIATGFNTREAACDPCGHAEVNVLRAAAAKLGTWRFPSYTLVVTLEPCVMCAGAIVSARVGRVVFGAWDRAAGACGSLRDVVRDPRVNHQVEVFSGVLEKECETQLLEFFQAKR</sequence>
<accession>C0W265</accession>
<evidence type="ECO:0000256" key="7">
    <source>
        <dbReference type="ARBA" id="ARBA00048045"/>
    </source>
</evidence>
<dbReference type="GO" id="GO:0002100">
    <property type="term" value="P:tRNA wobble adenosine to inosine editing"/>
    <property type="evidence" value="ECO:0007669"/>
    <property type="project" value="UniProtKB-UniRule"/>
</dbReference>
<feature type="binding site" evidence="8">
    <location>
        <position position="125"/>
    </location>
    <ligand>
        <name>Zn(2+)</name>
        <dbReference type="ChEBI" id="CHEBI:29105"/>
        <note>catalytic</note>
    </ligand>
</feature>
<dbReference type="InterPro" id="IPR002125">
    <property type="entry name" value="CMP_dCMP_dom"/>
</dbReference>
<evidence type="ECO:0000256" key="4">
    <source>
        <dbReference type="ARBA" id="ARBA00022723"/>
    </source>
</evidence>
<keyword evidence="11" id="KW-1185">Reference proteome</keyword>
<dbReference type="EMBL" id="ACFG01000037">
    <property type="protein sequence ID" value="EEH63279.1"/>
    <property type="molecule type" value="Genomic_DNA"/>
</dbReference>
<keyword evidence="6 8" id="KW-0862">Zinc</keyword>
<dbReference type="AlphaFoldDB" id="C0W265"/>
<keyword evidence="5 8" id="KW-0378">Hydrolase</keyword>
<comment type="cofactor">
    <cofactor evidence="8">
        <name>Zn(2+)</name>
        <dbReference type="ChEBI" id="CHEBI:29105"/>
    </cofactor>
    <text evidence="8">Binds 1 zinc ion per subunit.</text>
</comment>
<dbReference type="SUPFAM" id="SSF53927">
    <property type="entry name" value="Cytidine deaminase-like"/>
    <property type="match status" value="1"/>
</dbReference>
<name>C0W265_9ACTO</name>
<dbReference type="HOGENOM" id="CLU_025810_3_2_11"/>
<evidence type="ECO:0000313" key="11">
    <source>
        <dbReference type="Proteomes" id="UP000010301"/>
    </source>
</evidence>
<keyword evidence="4 8" id="KW-0479">Metal-binding</keyword>
<feature type="binding site" evidence="8">
    <location>
        <position position="128"/>
    </location>
    <ligand>
        <name>Zn(2+)</name>
        <dbReference type="ChEBI" id="CHEBI:29105"/>
        <note>catalytic</note>
    </ligand>
</feature>